<proteinExistence type="predicted"/>
<dbReference type="Proteomes" id="UP000238325">
    <property type="component" value="Unassembled WGS sequence"/>
</dbReference>
<dbReference type="Proteomes" id="UP000238534">
    <property type="component" value="Unassembled WGS sequence"/>
</dbReference>
<feature type="transmembrane region" description="Helical" evidence="1">
    <location>
        <begin position="58"/>
        <end position="79"/>
    </location>
</feature>
<dbReference type="EMBL" id="PCPP01000001">
    <property type="protein sequence ID" value="PRB86947.1"/>
    <property type="molecule type" value="Genomic_DNA"/>
</dbReference>
<feature type="transmembrane region" description="Helical" evidence="1">
    <location>
        <begin position="142"/>
        <end position="164"/>
    </location>
</feature>
<evidence type="ECO:0000313" key="2">
    <source>
        <dbReference type="EMBL" id="PRB86947.1"/>
    </source>
</evidence>
<dbReference type="AlphaFoldDB" id="A0A2S9D2H2"/>
<name>A0A2S9D2H2_CHRCI</name>
<protein>
    <recommendedName>
        <fullName evidence="6">EpsG family protein</fullName>
    </recommendedName>
</protein>
<feature type="transmembrane region" description="Helical" evidence="1">
    <location>
        <begin position="292"/>
        <end position="310"/>
    </location>
</feature>
<evidence type="ECO:0000313" key="5">
    <source>
        <dbReference type="Proteomes" id="UP000238534"/>
    </source>
</evidence>
<evidence type="ECO:0000256" key="1">
    <source>
        <dbReference type="SAM" id="Phobius"/>
    </source>
</evidence>
<evidence type="ECO:0000313" key="3">
    <source>
        <dbReference type="EMBL" id="PRB92699.1"/>
    </source>
</evidence>
<feature type="transmembrane region" description="Helical" evidence="1">
    <location>
        <begin position="265"/>
        <end position="286"/>
    </location>
</feature>
<keyword evidence="1" id="KW-0472">Membrane</keyword>
<keyword evidence="1" id="KW-0812">Transmembrane</keyword>
<feature type="transmembrane region" description="Helical" evidence="1">
    <location>
        <begin position="176"/>
        <end position="193"/>
    </location>
</feature>
<feature type="transmembrane region" description="Helical" evidence="1">
    <location>
        <begin position="237"/>
        <end position="256"/>
    </location>
</feature>
<organism evidence="2 5">
    <name type="scientific">Chryseobacterium culicis</name>
    <dbReference type="NCBI Taxonomy" id="680127"/>
    <lineage>
        <taxon>Bacteria</taxon>
        <taxon>Pseudomonadati</taxon>
        <taxon>Bacteroidota</taxon>
        <taxon>Flavobacteriia</taxon>
        <taxon>Flavobacteriales</taxon>
        <taxon>Weeksellaceae</taxon>
        <taxon>Chryseobacterium group</taxon>
        <taxon>Chryseobacterium</taxon>
    </lineage>
</organism>
<comment type="caution">
    <text evidence="2">The sequence shown here is derived from an EMBL/GenBank/DDBJ whole genome shotgun (WGS) entry which is preliminary data.</text>
</comment>
<sequence>MLSKHISKNLYFFDKNDNGWCYADWLINYQDGGFKRRGLGGTLFIYLHDITHIPLYRIVYFFQFSLYLIFFVYFILLLYKKKIPPLYLTLIFTPITFLFYYYDINIIGRKEIIFITLYTIFIYHITHNMYRKKIEMLVVGSIFLFSFFHEIIIFYIPYFIFSLYYFDVKNKLKRSLIYLSACILPMFFFFFMGSKINNGRSLQILKERDVVLSGENIFTWNENLNTGSQIMSQISDYSLYGLSFVIVSIVFVYYICTQTEDNKKILIGFILCCIITIPLFICALDWGRWLHIHFTMLLLFLTSILPTQKWEKSEIIINKEFFISLGIIFILSIFHVRHLQFGFLFNLFVD</sequence>
<dbReference type="EMBL" id="PCPH01000001">
    <property type="protein sequence ID" value="PRB92699.1"/>
    <property type="molecule type" value="Genomic_DNA"/>
</dbReference>
<evidence type="ECO:0008006" key="6">
    <source>
        <dbReference type="Google" id="ProtNLM"/>
    </source>
</evidence>
<keyword evidence="1" id="KW-1133">Transmembrane helix</keyword>
<accession>A0A2S9D2H2</accession>
<keyword evidence="4" id="KW-1185">Reference proteome</keyword>
<feature type="transmembrane region" description="Helical" evidence="1">
    <location>
        <begin position="112"/>
        <end position="130"/>
    </location>
</feature>
<feature type="transmembrane region" description="Helical" evidence="1">
    <location>
        <begin position="85"/>
        <end position="102"/>
    </location>
</feature>
<reference evidence="4 5" key="1">
    <citation type="submission" date="2017-09" db="EMBL/GenBank/DDBJ databases">
        <title>Genomic, metabolic, and phenotypic characteristics of bacterial isolates from the natural microbiome of the model nematode Caenorhabditis elegans.</title>
        <authorList>
            <person name="Zimmermann J."/>
            <person name="Obeng N."/>
            <person name="Yang W."/>
            <person name="Obeng O."/>
            <person name="Kissoyan K."/>
            <person name="Pees B."/>
            <person name="Dirksen P."/>
            <person name="Hoppner M."/>
            <person name="Franke A."/>
            <person name="Rosenstiel P."/>
            <person name="Leippe M."/>
            <person name="Dierking K."/>
            <person name="Kaleta C."/>
            <person name="Schulenburg H."/>
        </authorList>
    </citation>
    <scope>NUCLEOTIDE SEQUENCE [LARGE SCALE GENOMIC DNA]</scope>
    <source>
        <strain evidence="2 5">MYb25</strain>
        <strain evidence="3 4">MYb44</strain>
    </source>
</reference>
<gene>
    <name evidence="2" type="ORF">CQ022_12055</name>
    <name evidence="3" type="ORF">CQ033_05725</name>
</gene>
<feature type="transmembrane region" description="Helical" evidence="1">
    <location>
        <begin position="322"/>
        <end position="349"/>
    </location>
</feature>
<evidence type="ECO:0000313" key="4">
    <source>
        <dbReference type="Proteomes" id="UP000238325"/>
    </source>
</evidence>